<accession>A0ACC0DF32</accession>
<name>A0ACC0DF32_9PEZI</name>
<comment type="caution">
    <text evidence="1">The sequence shown here is derived from an EMBL/GenBank/DDBJ whole genome shotgun (WGS) entry which is preliminary data.</text>
</comment>
<organism evidence="1 2">
    <name type="scientific">Hypoxylon rubiginosum</name>
    <dbReference type="NCBI Taxonomy" id="110542"/>
    <lineage>
        <taxon>Eukaryota</taxon>
        <taxon>Fungi</taxon>
        <taxon>Dikarya</taxon>
        <taxon>Ascomycota</taxon>
        <taxon>Pezizomycotina</taxon>
        <taxon>Sordariomycetes</taxon>
        <taxon>Xylariomycetidae</taxon>
        <taxon>Xylariales</taxon>
        <taxon>Hypoxylaceae</taxon>
        <taxon>Hypoxylon</taxon>
    </lineage>
</organism>
<gene>
    <name evidence="1" type="ORF">F4821DRAFT_227379</name>
</gene>
<keyword evidence="2" id="KW-1185">Reference proteome</keyword>
<evidence type="ECO:0000313" key="2">
    <source>
        <dbReference type="Proteomes" id="UP001497680"/>
    </source>
</evidence>
<reference evidence="1 2" key="1">
    <citation type="journal article" date="2022" name="New Phytol.">
        <title>Ecological generalism drives hyperdiversity of secondary metabolite gene clusters in xylarialean endophytes.</title>
        <authorList>
            <person name="Franco M.E.E."/>
            <person name="Wisecaver J.H."/>
            <person name="Arnold A.E."/>
            <person name="Ju Y.M."/>
            <person name="Slot J.C."/>
            <person name="Ahrendt S."/>
            <person name="Moore L.P."/>
            <person name="Eastman K.E."/>
            <person name="Scott K."/>
            <person name="Konkel Z."/>
            <person name="Mondo S.J."/>
            <person name="Kuo A."/>
            <person name="Hayes R.D."/>
            <person name="Haridas S."/>
            <person name="Andreopoulos B."/>
            <person name="Riley R."/>
            <person name="LaButti K."/>
            <person name="Pangilinan J."/>
            <person name="Lipzen A."/>
            <person name="Amirebrahimi M."/>
            <person name="Yan J."/>
            <person name="Adam C."/>
            <person name="Keymanesh K."/>
            <person name="Ng V."/>
            <person name="Louie K."/>
            <person name="Northen T."/>
            <person name="Drula E."/>
            <person name="Henrissat B."/>
            <person name="Hsieh H.M."/>
            <person name="Youens-Clark K."/>
            <person name="Lutzoni F."/>
            <person name="Miadlikowska J."/>
            <person name="Eastwood D.C."/>
            <person name="Hamelin R.C."/>
            <person name="Grigoriev I.V."/>
            <person name="U'Ren J.M."/>
        </authorList>
    </citation>
    <scope>NUCLEOTIDE SEQUENCE [LARGE SCALE GENOMIC DNA]</scope>
    <source>
        <strain evidence="1 2">ER1909</strain>
    </source>
</reference>
<protein>
    <submittedName>
        <fullName evidence="1">Alpha/beta-hydrolase</fullName>
    </submittedName>
</protein>
<proteinExistence type="predicted"/>
<dbReference type="Proteomes" id="UP001497680">
    <property type="component" value="Unassembled WGS sequence"/>
</dbReference>
<dbReference type="EMBL" id="MU394288">
    <property type="protein sequence ID" value="KAI6091060.1"/>
    <property type="molecule type" value="Genomic_DNA"/>
</dbReference>
<sequence length="243" mass="26066">MAMATTDSDLKLDFYPAPNPNRTGVLVFPGGGYEFISIENEGIEPARWLNARGIDAWVLSYTVATPSTPAPIYPAPQRDALAAVRRIRTERRVDRLGLWGFSAGGHLAAVTATDKTGMIGVVDFLVLAYPVISMVKGITHDGSRRNLIGDGCVAGSVEEDAVSAVNRVGPRTPPTFLFHTANDASVRVQNSLLFAAALARYRRPFEILILPDGPHGVGLALGDEKVGWTGELDRWLKGVIASA</sequence>
<evidence type="ECO:0000313" key="1">
    <source>
        <dbReference type="EMBL" id="KAI6091060.1"/>
    </source>
</evidence>